<organism evidence="2 3">
    <name type="scientific">Chitinibacter bivalviorum</name>
    <dbReference type="NCBI Taxonomy" id="2739434"/>
    <lineage>
        <taxon>Bacteria</taxon>
        <taxon>Pseudomonadati</taxon>
        <taxon>Pseudomonadota</taxon>
        <taxon>Betaproteobacteria</taxon>
        <taxon>Neisseriales</taxon>
        <taxon>Chitinibacteraceae</taxon>
        <taxon>Chitinibacter</taxon>
    </lineage>
</organism>
<dbReference type="KEGG" id="chiz:HQ393_01935"/>
<dbReference type="PANTHER" id="PTHR43451">
    <property type="entry name" value="ACETYLTRANSFERASE (GNAT) FAMILY PROTEIN"/>
    <property type="match status" value="1"/>
</dbReference>
<dbReference type="AlphaFoldDB" id="A0A7H9BEF3"/>
<evidence type="ECO:0000313" key="3">
    <source>
        <dbReference type="Proteomes" id="UP000509597"/>
    </source>
</evidence>
<dbReference type="Pfam" id="PF13673">
    <property type="entry name" value="Acetyltransf_10"/>
    <property type="match status" value="1"/>
</dbReference>
<dbReference type="InterPro" id="IPR000182">
    <property type="entry name" value="GNAT_dom"/>
</dbReference>
<accession>A0A7H9BEF3</accession>
<keyword evidence="3" id="KW-1185">Reference proteome</keyword>
<reference evidence="2 3" key="1">
    <citation type="submission" date="2020-07" db="EMBL/GenBank/DDBJ databases">
        <title>Complete genome sequence of Chitinibacter sp. 2T18.</title>
        <authorList>
            <person name="Bae J.-W."/>
            <person name="Choi J.-W."/>
        </authorList>
    </citation>
    <scope>NUCLEOTIDE SEQUENCE [LARGE SCALE GENOMIC DNA]</scope>
    <source>
        <strain evidence="2 3">2T18</strain>
    </source>
</reference>
<dbReference type="CDD" id="cd04301">
    <property type="entry name" value="NAT_SF"/>
    <property type="match status" value="1"/>
</dbReference>
<evidence type="ECO:0000259" key="1">
    <source>
        <dbReference type="PROSITE" id="PS51186"/>
    </source>
</evidence>
<evidence type="ECO:0000313" key="2">
    <source>
        <dbReference type="EMBL" id="QLG87103.1"/>
    </source>
</evidence>
<dbReference type="InterPro" id="IPR016181">
    <property type="entry name" value="Acyl_CoA_acyltransferase"/>
</dbReference>
<gene>
    <name evidence="2" type="ORF">HQ393_01935</name>
</gene>
<dbReference type="GO" id="GO:0016747">
    <property type="term" value="F:acyltransferase activity, transferring groups other than amino-acyl groups"/>
    <property type="evidence" value="ECO:0007669"/>
    <property type="project" value="InterPro"/>
</dbReference>
<keyword evidence="2" id="KW-0808">Transferase</keyword>
<dbReference type="SUPFAM" id="SSF55729">
    <property type="entry name" value="Acyl-CoA N-acyltransferases (Nat)"/>
    <property type="match status" value="1"/>
</dbReference>
<feature type="domain" description="N-acetyltransferase" evidence="1">
    <location>
        <begin position="5"/>
        <end position="156"/>
    </location>
</feature>
<protein>
    <submittedName>
        <fullName evidence="2">GNAT family N-acetyltransferase</fullName>
    </submittedName>
</protein>
<dbReference type="Gene3D" id="3.40.630.30">
    <property type="match status" value="1"/>
</dbReference>
<dbReference type="InterPro" id="IPR052564">
    <property type="entry name" value="N-acetyltrans/Recomb-assoc"/>
</dbReference>
<dbReference type="PROSITE" id="PS51186">
    <property type="entry name" value="GNAT"/>
    <property type="match status" value="1"/>
</dbReference>
<dbReference type="PANTHER" id="PTHR43451:SF1">
    <property type="entry name" value="ACETYLTRANSFERASE"/>
    <property type="match status" value="1"/>
</dbReference>
<proteinExistence type="predicted"/>
<dbReference type="RefSeq" id="WP_179357189.1">
    <property type="nucleotide sequence ID" value="NZ_CP058627.1"/>
</dbReference>
<dbReference type="Proteomes" id="UP000509597">
    <property type="component" value="Chromosome"/>
</dbReference>
<dbReference type="EMBL" id="CP058627">
    <property type="protein sequence ID" value="QLG87103.1"/>
    <property type="molecule type" value="Genomic_DNA"/>
</dbReference>
<sequence>MTVPYAISPCTELDLLAAIELLSRCAREFFFPEMGEEAQIVFLRENTVAAAQTLQAKGFVYLAAKQDAQLLGFISISPEGYIHQLFVEPDRQKQGLGRALLAAGIAAISGETQIDTLSVSASNNAVRFYETLGFVRSDEPQSWHGIPYNPMIKTLPQNPASA</sequence>
<name>A0A7H9BEF3_9NEIS</name>